<dbReference type="PRINTS" id="PR00133">
    <property type="entry name" value="GLHYDRLASE3"/>
</dbReference>
<evidence type="ECO:0000256" key="14">
    <source>
        <dbReference type="ARBA" id="ARBA00039579"/>
    </source>
</evidence>
<evidence type="ECO:0000256" key="6">
    <source>
        <dbReference type="ARBA" id="ARBA00022525"/>
    </source>
</evidence>
<comment type="similarity">
    <text evidence="4">Belongs to the glycosyl hydrolase 3 family.</text>
</comment>
<keyword evidence="10" id="KW-0119">Carbohydrate metabolism</keyword>
<dbReference type="InterPro" id="IPR013783">
    <property type="entry name" value="Ig-like_fold"/>
</dbReference>
<dbReference type="EC" id="3.2.1.21" evidence="5"/>
<dbReference type="AlphaFoldDB" id="A0AAD7CG99"/>
<dbReference type="Gene3D" id="2.60.40.10">
    <property type="entry name" value="Immunoglobulins"/>
    <property type="match status" value="1"/>
</dbReference>
<evidence type="ECO:0000256" key="16">
    <source>
        <dbReference type="ARBA" id="ARBA00041601"/>
    </source>
</evidence>
<evidence type="ECO:0000256" key="15">
    <source>
        <dbReference type="ARBA" id="ARBA00041276"/>
    </source>
</evidence>
<reference evidence="19" key="1">
    <citation type="submission" date="2023-03" db="EMBL/GenBank/DDBJ databases">
        <title>Massive genome expansion in bonnet fungi (Mycena s.s.) driven by repeated elements and novel gene families across ecological guilds.</title>
        <authorList>
            <consortium name="Lawrence Berkeley National Laboratory"/>
            <person name="Harder C.B."/>
            <person name="Miyauchi S."/>
            <person name="Viragh M."/>
            <person name="Kuo A."/>
            <person name="Thoen E."/>
            <person name="Andreopoulos B."/>
            <person name="Lu D."/>
            <person name="Skrede I."/>
            <person name="Drula E."/>
            <person name="Henrissat B."/>
            <person name="Morin E."/>
            <person name="Kohler A."/>
            <person name="Barry K."/>
            <person name="LaButti K."/>
            <person name="Morin E."/>
            <person name="Salamov A."/>
            <person name="Lipzen A."/>
            <person name="Mereny Z."/>
            <person name="Hegedus B."/>
            <person name="Baldrian P."/>
            <person name="Stursova M."/>
            <person name="Weitz H."/>
            <person name="Taylor A."/>
            <person name="Grigoriev I.V."/>
            <person name="Nagy L.G."/>
            <person name="Martin F."/>
            <person name="Kauserud H."/>
        </authorList>
    </citation>
    <scope>NUCLEOTIDE SEQUENCE</scope>
    <source>
        <strain evidence="19">9284</strain>
    </source>
</reference>
<evidence type="ECO:0000256" key="13">
    <source>
        <dbReference type="ARBA" id="ARBA00024983"/>
    </source>
</evidence>
<dbReference type="InterPro" id="IPR001764">
    <property type="entry name" value="Glyco_hydro_3_N"/>
</dbReference>
<accession>A0AAD7CG99</accession>
<evidence type="ECO:0000256" key="3">
    <source>
        <dbReference type="ARBA" id="ARBA00004987"/>
    </source>
</evidence>
<evidence type="ECO:0000256" key="4">
    <source>
        <dbReference type="ARBA" id="ARBA00005336"/>
    </source>
</evidence>
<proteinExistence type="inferred from homology"/>
<dbReference type="InterPro" id="IPR002772">
    <property type="entry name" value="Glyco_hydro_3_C"/>
</dbReference>
<evidence type="ECO:0000256" key="9">
    <source>
        <dbReference type="ARBA" id="ARBA00023180"/>
    </source>
</evidence>
<dbReference type="FunFam" id="3.20.20.300:FF:000002">
    <property type="entry name" value="Probable beta-glucosidase"/>
    <property type="match status" value="1"/>
</dbReference>
<dbReference type="Pfam" id="PF01915">
    <property type="entry name" value="Glyco_hydro_3_C"/>
    <property type="match status" value="1"/>
</dbReference>
<evidence type="ECO:0000256" key="8">
    <source>
        <dbReference type="ARBA" id="ARBA00022801"/>
    </source>
</evidence>
<name>A0AAD7CG99_9AGAR</name>
<dbReference type="Gene3D" id="3.40.50.1700">
    <property type="entry name" value="Glycoside hydrolase family 3 C-terminal domain"/>
    <property type="match status" value="1"/>
</dbReference>
<protein>
    <recommendedName>
        <fullName evidence="14">Probable beta-glucosidase G</fullName>
        <ecNumber evidence="5">3.2.1.21</ecNumber>
    </recommendedName>
    <alternativeName>
        <fullName evidence="15">Beta-D-glucoside glucohydrolase G</fullName>
    </alternativeName>
    <alternativeName>
        <fullName evidence="16">Cellobiase G</fullName>
    </alternativeName>
    <alternativeName>
        <fullName evidence="17">Gentiobiase G</fullName>
    </alternativeName>
</protein>
<comment type="caution">
    <text evidence="19">The sequence shown here is derived from an EMBL/GenBank/DDBJ whole genome shotgun (WGS) entry which is preliminary data.</text>
</comment>
<keyword evidence="7" id="KW-0732">Signal</keyword>
<evidence type="ECO:0000256" key="1">
    <source>
        <dbReference type="ARBA" id="ARBA00000448"/>
    </source>
</evidence>
<comment type="subcellular location">
    <subcellularLocation>
        <location evidence="2">Secreted</location>
    </subcellularLocation>
</comment>
<feature type="domain" description="Fibronectin type III-like" evidence="18">
    <location>
        <begin position="651"/>
        <end position="720"/>
    </location>
</feature>
<dbReference type="GO" id="GO:0005576">
    <property type="term" value="C:extracellular region"/>
    <property type="evidence" value="ECO:0007669"/>
    <property type="project" value="UniProtKB-SubCell"/>
</dbReference>
<evidence type="ECO:0000256" key="5">
    <source>
        <dbReference type="ARBA" id="ARBA00012744"/>
    </source>
</evidence>
<dbReference type="Gene3D" id="3.20.20.300">
    <property type="entry name" value="Glycoside hydrolase, family 3, N-terminal domain"/>
    <property type="match status" value="1"/>
</dbReference>
<comment type="function">
    <text evidence="13">Beta-glucosidases are one of a number of cellulolytic enzymes involved in the degradation of cellulosic biomass. Catalyzes the last step releasing glucose from the inhibitory cellobiose.</text>
</comment>
<evidence type="ECO:0000256" key="2">
    <source>
        <dbReference type="ARBA" id="ARBA00004613"/>
    </source>
</evidence>
<dbReference type="GO" id="GO:0008422">
    <property type="term" value="F:beta-glucosidase activity"/>
    <property type="evidence" value="ECO:0007669"/>
    <property type="project" value="UniProtKB-EC"/>
</dbReference>
<evidence type="ECO:0000256" key="12">
    <source>
        <dbReference type="ARBA" id="ARBA00023326"/>
    </source>
</evidence>
<dbReference type="EMBL" id="JARKIF010000002">
    <property type="protein sequence ID" value="KAJ7647678.1"/>
    <property type="molecule type" value="Genomic_DNA"/>
</dbReference>
<keyword evidence="12" id="KW-0624">Polysaccharide degradation</keyword>
<evidence type="ECO:0000313" key="20">
    <source>
        <dbReference type="Proteomes" id="UP001221142"/>
    </source>
</evidence>
<dbReference type="Pfam" id="PF00933">
    <property type="entry name" value="Glyco_hydro_3"/>
    <property type="match status" value="1"/>
</dbReference>
<evidence type="ECO:0000256" key="17">
    <source>
        <dbReference type="ARBA" id="ARBA00041808"/>
    </source>
</evidence>
<dbReference type="InterPro" id="IPR017853">
    <property type="entry name" value="GH"/>
</dbReference>
<evidence type="ECO:0000256" key="10">
    <source>
        <dbReference type="ARBA" id="ARBA00023277"/>
    </source>
</evidence>
<dbReference type="InterPro" id="IPR036881">
    <property type="entry name" value="Glyco_hydro_3_C_sf"/>
</dbReference>
<gene>
    <name evidence="19" type="ORF">FB45DRAFT_822731</name>
</gene>
<dbReference type="InterPro" id="IPR026891">
    <property type="entry name" value="Fn3-like"/>
</dbReference>
<evidence type="ECO:0000313" key="19">
    <source>
        <dbReference type="EMBL" id="KAJ7647678.1"/>
    </source>
</evidence>
<dbReference type="InterPro" id="IPR050288">
    <property type="entry name" value="Cellulose_deg_GH3"/>
</dbReference>
<comment type="pathway">
    <text evidence="3">Glycan metabolism; cellulose degradation.</text>
</comment>
<keyword evidence="6" id="KW-0964">Secreted</keyword>
<keyword evidence="11" id="KW-0326">Glycosidase</keyword>
<dbReference type="GO" id="GO:0009251">
    <property type="term" value="P:glucan catabolic process"/>
    <property type="evidence" value="ECO:0007669"/>
    <property type="project" value="TreeGrafter"/>
</dbReference>
<dbReference type="SMART" id="SM01217">
    <property type="entry name" value="Fn3_like"/>
    <property type="match status" value="1"/>
</dbReference>
<dbReference type="SUPFAM" id="SSF52279">
    <property type="entry name" value="Beta-D-glucan exohydrolase, C-terminal domain"/>
    <property type="match status" value="1"/>
</dbReference>
<keyword evidence="8" id="KW-0378">Hydrolase</keyword>
<dbReference type="SUPFAM" id="SSF51445">
    <property type="entry name" value="(Trans)glycosidases"/>
    <property type="match status" value="1"/>
</dbReference>
<evidence type="ECO:0000256" key="11">
    <source>
        <dbReference type="ARBA" id="ARBA00023295"/>
    </source>
</evidence>
<dbReference type="Proteomes" id="UP001221142">
    <property type="component" value="Unassembled WGS sequence"/>
</dbReference>
<sequence length="732" mass="78519">MTIAEKVNVTTGFNGNCVGQTGQVPRLGLTALCLEDGPLGVRPVRRVSQFPAGVTTAATWNRDLMAARGTALGQEFHDKGVNIWLGPVTGGPLGRSPFGGRNWEGFGSDPYLHGVASYMTVQAAQAEGVVTCSKHYIAYEQETFRDGFTILTSTNQLPISSNLDDKTAHEVYLWPFAEAVRAGTGTIMCSYNEVNGSHACADDHTLNQVLKQELGFQGAILSDWGGTWDTESSALAGMDVTMPGSGFSGFLGDFFGDELVALVENGTVPEARLDDMVLRVLTPILQHQDLSTYPQPTFNANDITAPTNNVRRDHYKVIQAIGQEAITLVKNNRKTGGGLPLPAPASMSSLAVIGEDASASLYGATSCGNSGSSCLIENNGTVTTGGGSGWAFPPYTIDPLAAINAFVCADGPDINQHLENWDLGAAAMQASQSEAALVFISAYATEGTDRLNLTAYSQGDALVEAIAAVNKNTIVIMHIPGPIIVESWIDHPNVTAVLVAHLPGQESGNSLVPVLWGQASPSGKLPYTFAKQESDWPPNNIVSTDVFAPQADFTEKLLFDYKAHLFHFRQIRWFDAKNITPRWEFGFGLSYTDFTYGELSIAKTFKVDNTSIQPTSEPFLKSTTNPGSSMYDILYTATITVKNTGSVSGAEVAQLYVSFPESEGEPPSSLRGFDKLALAPGESGVATFELTRKDLSVWDVQSQRWEIPQGTFKLSAGASSRDFRSVVSHSFA</sequence>
<keyword evidence="20" id="KW-1185">Reference proteome</keyword>
<evidence type="ECO:0000256" key="7">
    <source>
        <dbReference type="ARBA" id="ARBA00022729"/>
    </source>
</evidence>
<dbReference type="InterPro" id="IPR036962">
    <property type="entry name" value="Glyco_hydro_3_N_sf"/>
</dbReference>
<dbReference type="PANTHER" id="PTHR42715:SF12">
    <property type="entry name" value="BETA-GLUCOSIDASE G-RELATED"/>
    <property type="match status" value="1"/>
</dbReference>
<organism evidence="19 20">
    <name type="scientific">Roridomyces roridus</name>
    <dbReference type="NCBI Taxonomy" id="1738132"/>
    <lineage>
        <taxon>Eukaryota</taxon>
        <taxon>Fungi</taxon>
        <taxon>Dikarya</taxon>
        <taxon>Basidiomycota</taxon>
        <taxon>Agaricomycotina</taxon>
        <taxon>Agaricomycetes</taxon>
        <taxon>Agaricomycetidae</taxon>
        <taxon>Agaricales</taxon>
        <taxon>Marasmiineae</taxon>
        <taxon>Mycenaceae</taxon>
        <taxon>Roridomyces</taxon>
    </lineage>
</organism>
<dbReference type="PANTHER" id="PTHR42715">
    <property type="entry name" value="BETA-GLUCOSIDASE"/>
    <property type="match status" value="1"/>
</dbReference>
<keyword evidence="9" id="KW-0325">Glycoprotein</keyword>
<evidence type="ECO:0000259" key="18">
    <source>
        <dbReference type="SMART" id="SM01217"/>
    </source>
</evidence>
<comment type="catalytic activity">
    <reaction evidence="1">
        <text>Hydrolysis of terminal, non-reducing beta-D-glucosyl residues with release of beta-D-glucose.</text>
        <dbReference type="EC" id="3.2.1.21"/>
    </reaction>
</comment>
<dbReference type="Pfam" id="PF14310">
    <property type="entry name" value="Fn3-like"/>
    <property type="match status" value="1"/>
</dbReference>